<dbReference type="KEGG" id="aman:B6F84_11515"/>
<dbReference type="Proteomes" id="UP000193404">
    <property type="component" value="Chromosome"/>
</dbReference>
<gene>
    <name evidence="1" type="ORF">B6F84_11515</name>
</gene>
<protein>
    <submittedName>
        <fullName evidence="1">Uncharacterized protein</fullName>
    </submittedName>
</protein>
<accession>A0A1W6K2B8</accession>
<evidence type="ECO:0000313" key="1">
    <source>
        <dbReference type="EMBL" id="ARM76584.1"/>
    </source>
</evidence>
<dbReference type="GeneID" id="41591562"/>
<dbReference type="EMBL" id="CP020477">
    <property type="protein sequence ID" value="ARM76584.1"/>
    <property type="molecule type" value="Genomic_DNA"/>
</dbReference>
<name>A0A1W6K2B8_9CREN</name>
<reference evidence="1 2" key="1">
    <citation type="submission" date="2017-03" db="EMBL/GenBank/DDBJ databases">
        <title>Sulfur activation and transportation mechanism of thermophilic Archaea Acidianus manzaensis YN-25.</title>
        <authorList>
            <person name="Ma Y."/>
            <person name="Yang Y."/>
            <person name="Xia J."/>
        </authorList>
    </citation>
    <scope>NUCLEOTIDE SEQUENCE [LARGE SCALE GENOMIC DNA]</scope>
    <source>
        <strain evidence="1 2">YN-25</strain>
    </source>
</reference>
<proteinExistence type="predicted"/>
<organism evidence="1 2">
    <name type="scientific">Acidianus manzaensis</name>
    <dbReference type="NCBI Taxonomy" id="282676"/>
    <lineage>
        <taxon>Archaea</taxon>
        <taxon>Thermoproteota</taxon>
        <taxon>Thermoprotei</taxon>
        <taxon>Sulfolobales</taxon>
        <taxon>Sulfolobaceae</taxon>
        <taxon>Acidianus</taxon>
    </lineage>
</organism>
<dbReference type="OrthoDB" id="45368at2157"/>
<dbReference type="RefSeq" id="WP_148692375.1">
    <property type="nucleotide sequence ID" value="NZ_CP020477.1"/>
</dbReference>
<keyword evidence="2" id="KW-1185">Reference proteome</keyword>
<evidence type="ECO:0000313" key="2">
    <source>
        <dbReference type="Proteomes" id="UP000193404"/>
    </source>
</evidence>
<sequence length="111" mass="12219">MSQPAYKIEFQGKAKIGEVMGNLASIQLKPEDFSSPLALQMAFSRIYNELMNAMNKGPEKHYVADVKFTDSLGNPISVGVDFGNSIPPLSKQEIKVKITIEFYDEDASDGS</sequence>
<dbReference type="AlphaFoldDB" id="A0A1W6K2B8"/>
<dbReference type="STRING" id="282676.B6F84_11515"/>